<comment type="similarity">
    <text evidence="2 7">Belongs to the NDUFAF7 family.</text>
</comment>
<dbReference type="Gene3D" id="3.40.50.12710">
    <property type="match status" value="1"/>
</dbReference>
<evidence type="ECO:0000313" key="9">
    <source>
        <dbReference type="EMBL" id="KAA1087416.1"/>
    </source>
</evidence>
<evidence type="ECO:0000256" key="4">
    <source>
        <dbReference type="ARBA" id="ARBA00022679"/>
    </source>
</evidence>
<dbReference type="GO" id="GO:0032259">
    <property type="term" value="P:methylation"/>
    <property type="evidence" value="ECO:0007669"/>
    <property type="project" value="UniProtKB-KW"/>
</dbReference>
<keyword evidence="5 7" id="KW-0496">Mitochondrion</keyword>
<dbReference type="InterPro" id="IPR003788">
    <property type="entry name" value="NDUFAF7"/>
</dbReference>
<dbReference type="PANTHER" id="PTHR12049:SF7">
    <property type="entry name" value="PROTEIN ARGININE METHYLTRANSFERASE NDUFAF7, MITOCHONDRIAL"/>
    <property type="match status" value="1"/>
</dbReference>
<dbReference type="InterPro" id="IPR029063">
    <property type="entry name" value="SAM-dependent_MTases_sf"/>
</dbReference>
<name>A0A5B0NFA8_PUCGR</name>
<dbReference type="EMBL" id="VSWC01000105">
    <property type="protein sequence ID" value="KAA1087416.1"/>
    <property type="molecule type" value="Genomic_DNA"/>
</dbReference>
<sequence>MLNLRGSEHRVKILQLATSRKELSQLKQSHRTIGQELRAHTCKRFPLDHLHSTPTNPMVLSTRLITRFKLRSTSRYPHWGPLQPPARPDFSTFVSCQNGLPETNPKTEISNQSTSLLKIINQQILASGPISVPVWMKLCLHHPTLGYYSRTDRSNQADPFGKQGDFITSPEISQVFGELIAIWFISRWQAAGCPRRTRIIELGPGRGTLMADIIRTFKSIKAFDDVDFSIHFIENSPFMRALQDQKLSTFDGLKKENVSWFDRIDQVGKENDQWTMVIAHEFFDALPVHIFQKTPRGFREVMIDINNADMSPTEKSLRFALSPGPTLASQMLISEEHQKLPVDAKLEVSPSANQIAGQISQLLNSDAGGTGLIIDYGAEHHFSHSLRGFYQHQIVDPLSRPGLTDITANVDFASLKRSMNPNVQTYGPITQRQFLLSMGIEVRTKRLNQSSSLTEDSSQRLISPFGMGEQYKFLGFEHPPSQLSSTQAPQEVYPFPP</sequence>
<keyword evidence="4 7" id="KW-0808">Transferase</keyword>
<evidence type="ECO:0000256" key="7">
    <source>
        <dbReference type="RuleBase" id="RU364114"/>
    </source>
</evidence>
<comment type="catalytic activity">
    <reaction evidence="6 7">
        <text>L-arginyl-[protein] + 2 S-adenosyl-L-methionine = N(omega),N(omega)'-dimethyl-L-arginyl-[protein] + 2 S-adenosyl-L-homocysteine + 2 H(+)</text>
        <dbReference type="Rhea" id="RHEA:48108"/>
        <dbReference type="Rhea" id="RHEA-COMP:10532"/>
        <dbReference type="Rhea" id="RHEA-COMP:11992"/>
        <dbReference type="ChEBI" id="CHEBI:15378"/>
        <dbReference type="ChEBI" id="CHEBI:29965"/>
        <dbReference type="ChEBI" id="CHEBI:57856"/>
        <dbReference type="ChEBI" id="CHEBI:59789"/>
        <dbReference type="ChEBI" id="CHEBI:88221"/>
        <dbReference type="EC" id="2.1.1.320"/>
    </reaction>
</comment>
<comment type="subcellular location">
    <subcellularLocation>
        <location evidence="1 7">Mitochondrion</location>
    </subcellularLocation>
</comment>
<evidence type="ECO:0000256" key="5">
    <source>
        <dbReference type="ARBA" id="ARBA00023128"/>
    </source>
</evidence>
<dbReference type="InterPro" id="IPR038375">
    <property type="entry name" value="NDUFAF7_sf"/>
</dbReference>
<comment type="function">
    <text evidence="7">Arginine methyltransferase involved in the assembly or stability of mitochondrial NADH:ubiquinone oxidoreductase complex (complex I).</text>
</comment>
<keyword evidence="3 7" id="KW-0489">Methyltransferase</keyword>
<comment type="caution">
    <text evidence="9">The sequence shown here is derived from an EMBL/GenBank/DDBJ whole genome shotgun (WGS) entry which is preliminary data.</text>
</comment>
<dbReference type="OrthoDB" id="438553at2759"/>
<dbReference type="GO" id="GO:0035243">
    <property type="term" value="F:protein-arginine omega-N symmetric methyltransferase activity"/>
    <property type="evidence" value="ECO:0007669"/>
    <property type="project" value="UniProtKB-EC"/>
</dbReference>
<proteinExistence type="inferred from homology"/>
<dbReference type="SUPFAM" id="SSF53335">
    <property type="entry name" value="S-adenosyl-L-methionine-dependent methyltransferases"/>
    <property type="match status" value="1"/>
</dbReference>
<dbReference type="PANTHER" id="PTHR12049">
    <property type="entry name" value="PROTEIN ARGININE METHYLTRANSFERASE NDUFAF7, MITOCHONDRIAL"/>
    <property type="match status" value="1"/>
</dbReference>
<evidence type="ECO:0000256" key="2">
    <source>
        <dbReference type="ARBA" id="ARBA00005891"/>
    </source>
</evidence>
<dbReference type="FunFam" id="3.40.50.12710:FF:000008">
    <property type="entry name" value="Protein arginine methyltransferase NDUFAF7"/>
    <property type="match status" value="1"/>
</dbReference>
<dbReference type="Proteomes" id="UP000324748">
    <property type="component" value="Unassembled WGS sequence"/>
</dbReference>
<feature type="region of interest" description="Disordered" evidence="8">
    <location>
        <begin position="478"/>
        <end position="497"/>
    </location>
</feature>
<protein>
    <recommendedName>
        <fullName evidence="7">Protein arginine methyltransferase NDUFAF7</fullName>
        <ecNumber evidence="7">2.1.1.320</ecNumber>
    </recommendedName>
</protein>
<dbReference type="GO" id="GO:0005739">
    <property type="term" value="C:mitochondrion"/>
    <property type="evidence" value="ECO:0007669"/>
    <property type="project" value="UniProtKB-SubCell"/>
</dbReference>
<dbReference type="EC" id="2.1.1.320" evidence="7"/>
<dbReference type="Pfam" id="PF02636">
    <property type="entry name" value="Methyltransf_28"/>
    <property type="match status" value="1"/>
</dbReference>
<evidence type="ECO:0000256" key="1">
    <source>
        <dbReference type="ARBA" id="ARBA00004173"/>
    </source>
</evidence>
<evidence type="ECO:0000256" key="3">
    <source>
        <dbReference type="ARBA" id="ARBA00022603"/>
    </source>
</evidence>
<organism evidence="9 10">
    <name type="scientific">Puccinia graminis f. sp. tritici</name>
    <dbReference type="NCBI Taxonomy" id="56615"/>
    <lineage>
        <taxon>Eukaryota</taxon>
        <taxon>Fungi</taxon>
        <taxon>Dikarya</taxon>
        <taxon>Basidiomycota</taxon>
        <taxon>Pucciniomycotina</taxon>
        <taxon>Pucciniomycetes</taxon>
        <taxon>Pucciniales</taxon>
        <taxon>Pucciniaceae</taxon>
        <taxon>Puccinia</taxon>
    </lineage>
</organism>
<evidence type="ECO:0000256" key="6">
    <source>
        <dbReference type="ARBA" id="ARBA00048612"/>
    </source>
</evidence>
<evidence type="ECO:0000313" key="10">
    <source>
        <dbReference type="Proteomes" id="UP000324748"/>
    </source>
</evidence>
<gene>
    <name evidence="9" type="ORF">PGT21_030956</name>
</gene>
<dbReference type="GO" id="GO:0032981">
    <property type="term" value="P:mitochondrial respiratory chain complex I assembly"/>
    <property type="evidence" value="ECO:0007669"/>
    <property type="project" value="TreeGrafter"/>
</dbReference>
<reference evidence="9 10" key="1">
    <citation type="submission" date="2019-05" db="EMBL/GenBank/DDBJ databases">
        <title>Emergence of the Ug99 lineage of the wheat stem rust pathogen through somatic hybridization.</title>
        <authorList>
            <person name="Li F."/>
            <person name="Upadhyaya N.M."/>
            <person name="Sperschneider J."/>
            <person name="Matny O."/>
            <person name="Nguyen-Phuc H."/>
            <person name="Mago R."/>
            <person name="Raley C."/>
            <person name="Miller M.E."/>
            <person name="Silverstein K.A.T."/>
            <person name="Henningsen E."/>
            <person name="Hirsch C.D."/>
            <person name="Visser B."/>
            <person name="Pretorius Z.A."/>
            <person name="Steffenson B.J."/>
            <person name="Schwessinger B."/>
            <person name="Dodds P.N."/>
            <person name="Figueroa M."/>
        </authorList>
    </citation>
    <scope>NUCLEOTIDE SEQUENCE [LARGE SCALE GENOMIC DNA]</scope>
    <source>
        <strain evidence="9">21-0</strain>
    </source>
</reference>
<dbReference type="AlphaFoldDB" id="A0A5B0NFA8"/>
<evidence type="ECO:0000256" key="8">
    <source>
        <dbReference type="SAM" id="MobiDB-lite"/>
    </source>
</evidence>
<accession>A0A5B0NFA8</accession>
<keyword evidence="10" id="KW-1185">Reference proteome</keyword>